<accession>A0A438JCS1</accession>
<proteinExistence type="predicted"/>
<organism evidence="2 3">
    <name type="scientific">Vitis vinifera</name>
    <name type="common">Grape</name>
    <dbReference type="NCBI Taxonomy" id="29760"/>
    <lineage>
        <taxon>Eukaryota</taxon>
        <taxon>Viridiplantae</taxon>
        <taxon>Streptophyta</taxon>
        <taxon>Embryophyta</taxon>
        <taxon>Tracheophyta</taxon>
        <taxon>Spermatophyta</taxon>
        <taxon>Magnoliopsida</taxon>
        <taxon>eudicotyledons</taxon>
        <taxon>Gunneridae</taxon>
        <taxon>Pentapetalae</taxon>
        <taxon>rosids</taxon>
        <taxon>Vitales</taxon>
        <taxon>Vitaceae</taxon>
        <taxon>Viteae</taxon>
        <taxon>Vitis</taxon>
    </lineage>
</organism>
<dbReference type="AlphaFoldDB" id="A0A438JCS1"/>
<evidence type="ECO:0000313" key="3">
    <source>
        <dbReference type="Proteomes" id="UP000288805"/>
    </source>
</evidence>
<name>A0A438JCS1_VITVI</name>
<feature type="compositionally biased region" description="Polar residues" evidence="1">
    <location>
        <begin position="350"/>
        <end position="363"/>
    </location>
</feature>
<evidence type="ECO:0000313" key="2">
    <source>
        <dbReference type="EMBL" id="RVX06749.1"/>
    </source>
</evidence>
<comment type="caution">
    <text evidence="2">The sequence shown here is derived from an EMBL/GenBank/DDBJ whole genome shotgun (WGS) entry which is preliminary data.</text>
</comment>
<gene>
    <name evidence="2" type="ORF">CK203_015108</name>
</gene>
<protein>
    <submittedName>
        <fullName evidence="2">Uncharacterized protein</fullName>
    </submittedName>
</protein>
<dbReference type="Proteomes" id="UP000288805">
    <property type="component" value="Unassembled WGS sequence"/>
</dbReference>
<feature type="region of interest" description="Disordered" evidence="1">
    <location>
        <begin position="165"/>
        <end position="187"/>
    </location>
</feature>
<reference evidence="2 3" key="1">
    <citation type="journal article" date="2018" name="PLoS Genet.">
        <title>Population sequencing reveals clonal diversity and ancestral inbreeding in the grapevine cultivar Chardonnay.</title>
        <authorList>
            <person name="Roach M.J."/>
            <person name="Johnson D.L."/>
            <person name="Bohlmann J."/>
            <person name="van Vuuren H.J."/>
            <person name="Jones S.J."/>
            <person name="Pretorius I.S."/>
            <person name="Schmidt S.A."/>
            <person name="Borneman A.R."/>
        </authorList>
    </citation>
    <scope>NUCLEOTIDE SEQUENCE [LARGE SCALE GENOMIC DNA]</scope>
    <source>
        <strain evidence="3">cv. Chardonnay</strain>
        <tissue evidence="2">Leaf</tissue>
    </source>
</reference>
<evidence type="ECO:0000256" key="1">
    <source>
        <dbReference type="SAM" id="MobiDB-lite"/>
    </source>
</evidence>
<feature type="region of interest" description="Disordered" evidence="1">
    <location>
        <begin position="199"/>
        <end position="219"/>
    </location>
</feature>
<feature type="region of interest" description="Disordered" evidence="1">
    <location>
        <begin position="254"/>
        <end position="363"/>
    </location>
</feature>
<feature type="compositionally biased region" description="Basic and acidic residues" evidence="1">
    <location>
        <begin position="174"/>
        <end position="187"/>
    </location>
</feature>
<sequence>MYRGERSYADVVAEKGNRNGAEMPVGKWARAVVCEGKGKIRDWCEVGKAMARRVGMKGMVSVTPISAYKGCFFVESARKTQWIQDQGSFTVRGEVIALRKWSPKENSVVNGKFRRGWLELRGLLFHLWDEVTLWVEMLPNVVLPTLLEVEDGDWTYMVAVTVTREDDGEDDGEDSIRPESNRSKDELRTIECHSWMPRHRSHFSSSDSKSAKGEKGKRRWMLGTMVRSNIRPTPDAFEARSDWAQFGAKDFGPLAGPAHKGSSNGGPDAFSSSKLLRPGLTTKNKMSEGLLQVSSKLKGSSVSVRRRARSGPPRFEEASSTPKRNFEGGGSLETNRDTSRGKSHSRKSDLSTGFETSKVSTGETEGEEGILQCKLINEVCTPFFAVSERDIPLSGAFEPNFIPETSISLVHLSRCHSFSSIPLESSYAFQRGSVFISLVVNNNHRGGASCSKGVVVPLEISNKKFKDRPLFRETLSNPEVRGVSGEASFPV</sequence>
<dbReference type="EMBL" id="QGNW01000049">
    <property type="protein sequence ID" value="RVX06749.1"/>
    <property type="molecule type" value="Genomic_DNA"/>
</dbReference>
<feature type="compositionally biased region" description="Low complexity" evidence="1">
    <location>
        <begin position="289"/>
        <end position="303"/>
    </location>
</feature>